<evidence type="ECO:0000256" key="1">
    <source>
        <dbReference type="SAM" id="Phobius"/>
    </source>
</evidence>
<evidence type="ECO:0000313" key="2">
    <source>
        <dbReference type="EMBL" id="PIL46829.1"/>
    </source>
</evidence>
<accession>A0A2G8TLG7</accession>
<sequence>MNSEEESLMFTVDGAIQGFHIAPAVANLFSVIQTNKNFNEAISELTDTSGAMSNSTRAAMYDGEYVEHIALLINGKLAIGTFEWLRDLEVGDDVTLVVTTISDGPLLVHAILRKNDQLLWTPHSVAHTCEGLKIQSIKMGDTGLVFSWSMFGLFSMISESSGPHGQQLFWIIVGSIAMIAFVMTMSLRDINHLGEKAENIFCALGVPKWERFRIKPFSISNVHTQSDPNWLRKGYIFKFADAMAAHKKKYNLQ</sequence>
<dbReference type="AlphaFoldDB" id="A0A2G8TLG7"/>
<dbReference type="RefSeq" id="WP_099786631.1">
    <property type="nucleotide sequence ID" value="NZ_JBHLYV010000100.1"/>
</dbReference>
<dbReference type="Proteomes" id="UP000230390">
    <property type="component" value="Unassembled WGS sequence"/>
</dbReference>
<keyword evidence="3" id="KW-1185">Reference proteome</keyword>
<feature type="transmembrane region" description="Helical" evidence="1">
    <location>
        <begin position="168"/>
        <end position="187"/>
    </location>
</feature>
<dbReference type="OrthoDB" id="8787004at2"/>
<keyword evidence="1" id="KW-0812">Transmembrane</keyword>
<evidence type="ECO:0000313" key="3">
    <source>
        <dbReference type="Proteomes" id="UP000230390"/>
    </source>
</evidence>
<keyword evidence="1" id="KW-0472">Membrane</keyword>
<organism evidence="2 3">
    <name type="scientific">Massilia eurypsychrophila</name>
    <dbReference type="NCBI Taxonomy" id="1485217"/>
    <lineage>
        <taxon>Bacteria</taxon>
        <taxon>Pseudomonadati</taxon>
        <taxon>Pseudomonadota</taxon>
        <taxon>Betaproteobacteria</taxon>
        <taxon>Burkholderiales</taxon>
        <taxon>Oxalobacteraceae</taxon>
        <taxon>Telluria group</taxon>
        <taxon>Massilia</taxon>
    </lineage>
</organism>
<protein>
    <submittedName>
        <fullName evidence="2">Uncharacterized protein</fullName>
    </submittedName>
</protein>
<name>A0A2G8TLG7_9BURK</name>
<comment type="caution">
    <text evidence="2">The sequence shown here is derived from an EMBL/GenBank/DDBJ whole genome shotgun (WGS) entry which is preliminary data.</text>
</comment>
<keyword evidence="1" id="KW-1133">Transmembrane helix</keyword>
<dbReference type="EMBL" id="PDOC01000001">
    <property type="protein sequence ID" value="PIL46829.1"/>
    <property type="molecule type" value="Genomic_DNA"/>
</dbReference>
<gene>
    <name evidence="2" type="ORF">CR105_01375</name>
</gene>
<proteinExistence type="predicted"/>
<feature type="transmembrane region" description="Helical" evidence="1">
    <location>
        <begin position="143"/>
        <end position="162"/>
    </location>
</feature>
<reference evidence="2 3" key="1">
    <citation type="submission" date="2017-10" db="EMBL/GenBank/DDBJ databases">
        <title>Massilia psychrophilum sp. nov., a novel purple-pigmented bacterium isolated from Tianshan glacier, Xinjiang Municipality, China.</title>
        <authorList>
            <person name="Wang H."/>
        </authorList>
    </citation>
    <scope>NUCLEOTIDE SEQUENCE [LARGE SCALE GENOMIC DNA]</scope>
    <source>
        <strain evidence="2 3">JCM 30074</strain>
    </source>
</reference>